<comment type="function">
    <text evidence="9">Probably part of an ABC transporter complex. Responsible for energy coupling to the transport system.</text>
</comment>
<dbReference type="CDD" id="cd03225">
    <property type="entry name" value="ABC_cobalt_CbiO_domain1"/>
    <property type="match status" value="1"/>
</dbReference>
<dbReference type="GO" id="GO:0005524">
    <property type="term" value="F:ATP binding"/>
    <property type="evidence" value="ECO:0007669"/>
    <property type="project" value="UniProtKB-UniRule"/>
</dbReference>
<dbReference type="GO" id="GO:0016887">
    <property type="term" value="F:ATP hydrolysis activity"/>
    <property type="evidence" value="ECO:0007669"/>
    <property type="project" value="InterPro"/>
</dbReference>
<dbReference type="AlphaFoldDB" id="D7CLX3"/>
<dbReference type="EMBL" id="CP002048">
    <property type="protein sequence ID" value="ADI01708.1"/>
    <property type="molecule type" value="Genomic_DNA"/>
</dbReference>
<accession>D7CLX3</accession>
<evidence type="ECO:0000256" key="3">
    <source>
        <dbReference type="ARBA" id="ARBA00022448"/>
    </source>
</evidence>
<keyword evidence="8 10" id="KW-0472">Membrane</keyword>
<evidence type="ECO:0000256" key="4">
    <source>
        <dbReference type="ARBA" id="ARBA00022475"/>
    </source>
</evidence>
<evidence type="ECO:0000313" key="13">
    <source>
        <dbReference type="Proteomes" id="UP000000378"/>
    </source>
</evidence>
<organism evidence="12 13">
    <name type="scientific">Syntrophothermus lipocalidus (strain DSM 12680 / TGB-C1)</name>
    <dbReference type="NCBI Taxonomy" id="643648"/>
    <lineage>
        <taxon>Bacteria</taxon>
        <taxon>Bacillati</taxon>
        <taxon>Bacillota</taxon>
        <taxon>Clostridia</taxon>
        <taxon>Eubacteriales</taxon>
        <taxon>Syntrophomonadaceae</taxon>
        <taxon>Syntrophothermus</taxon>
    </lineage>
</organism>
<dbReference type="Gene3D" id="3.40.50.300">
    <property type="entry name" value="P-loop containing nucleotide triphosphate hydrolases"/>
    <property type="match status" value="1"/>
</dbReference>
<dbReference type="RefSeq" id="WP_013175110.1">
    <property type="nucleotide sequence ID" value="NC_014220.1"/>
</dbReference>
<dbReference type="PROSITE" id="PS00211">
    <property type="entry name" value="ABC_TRANSPORTER_1"/>
    <property type="match status" value="1"/>
</dbReference>
<dbReference type="InterPro" id="IPR015856">
    <property type="entry name" value="ABC_transpr_CbiO/EcfA_su"/>
</dbReference>
<keyword evidence="4 10" id="KW-1003">Cell membrane</keyword>
<sequence>MTKEVYVFEVQDLSYRYPGQVNGLKNVNCCIPEGKRTVIMGQNGAGKSTLLWTLTGVLRPHQGRVLFQEKPLDYSKPGLTYLRSRVGLVMQNPDTQVFCPTVYQDVAYGPTNSGLLKHEIEDRVKWALQAVGASHLVERPVPFLSFGEKQKVALAGVLAMRPSVILLDEPASGLDAAGVESLFSELDRLHSQGVTLVMTTHDIDLAWSWADYFIIMDRGTTVWEGDFSELSQDPHLLFEFGLKPPVVTVVHESLLKIGFIPPSLPRPRHIRDLISAIATESPSKKVREWIASRP</sequence>
<dbReference type="InterPro" id="IPR003439">
    <property type="entry name" value="ABC_transporter-like_ATP-bd"/>
</dbReference>
<evidence type="ECO:0000313" key="12">
    <source>
        <dbReference type="EMBL" id="ADI01708.1"/>
    </source>
</evidence>
<dbReference type="eggNOG" id="COG1122">
    <property type="taxonomic scope" value="Bacteria"/>
</dbReference>
<keyword evidence="6 10" id="KW-0067">ATP-binding</keyword>
<name>D7CLX3_SYNLT</name>
<evidence type="ECO:0000256" key="9">
    <source>
        <dbReference type="ARBA" id="ARBA00025157"/>
    </source>
</evidence>
<evidence type="ECO:0000259" key="11">
    <source>
        <dbReference type="PROSITE" id="PS50893"/>
    </source>
</evidence>
<evidence type="ECO:0000256" key="10">
    <source>
        <dbReference type="RuleBase" id="RU364103"/>
    </source>
</evidence>
<comment type="function">
    <text evidence="10">Part of an ABC transporter complex. Responsible for energy coupling to the transport system.</text>
</comment>
<evidence type="ECO:0000256" key="6">
    <source>
        <dbReference type="ARBA" id="ARBA00022840"/>
    </source>
</evidence>
<dbReference type="SUPFAM" id="SSF52540">
    <property type="entry name" value="P-loop containing nucleoside triphosphate hydrolases"/>
    <property type="match status" value="1"/>
</dbReference>
<proteinExistence type="inferred from homology"/>
<dbReference type="GO" id="GO:0042626">
    <property type="term" value="F:ATPase-coupled transmembrane transporter activity"/>
    <property type="evidence" value="ECO:0007669"/>
    <property type="project" value="TreeGrafter"/>
</dbReference>
<keyword evidence="13" id="KW-1185">Reference proteome</keyword>
<evidence type="ECO:0000256" key="7">
    <source>
        <dbReference type="ARBA" id="ARBA00022967"/>
    </source>
</evidence>
<keyword evidence="5 10" id="KW-0547">Nucleotide-binding</keyword>
<dbReference type="InterPro" id="IPR005876">
    <property type="entry name" value="Co_trans_ATP-bd"/>
</dbReference>
<feature type="domain" description="ABC transporter" evidence="11">
    <location>
        <begin position="8"/>
        <end position="243"/>
    </location>
</feature>
<dbReference type="GO" id="GO:0006824">
    <property type="term" value="P:cobalt ion transport"/>
    <property type="evidence" value="ECO:0007669"/>
    <property type="project" value="InterPro"/>
</dbReference>
<dbReference type="Pfam" id="PF00005">
    <property type="entry name" value="ABC_tran"/>
    <property type="match status" value="1"/>
</dbReference>
<evidence type="ECO:0000256" key="2">
    <source>
        <dbReference type="ARBA" id="ARBA00005417"/>
    </source>
</evidence>
<protein>
    <recommendedName>
        <fullName evidence="10">ABC transporter ATP-binding protein</fullName>
    </recommendedName>
</protein>
<dbReference type="InterPro" id="IPR003593">
    <property type="entry name" value="AAA+_ATPase"/>
</dbReference>
<evidence type="ECO:0000256" key="8">
    <source>
        <dbReference type="ARBA" id="ARBA00023136"/>
    </source>
</evidence>
<dbReference type="InterPro" id="IPR017871">
    <property type="entry name" value="ABC_transporter-like_CS"/>
</dbReference>
<dbReference type="HOGENOM" id="CLU_000604_1_22_9"/>
<dbReference type="Proteomes" id="UP000000378">
    <property type="component" value="Chromosome"/>
</dbReference>
<evidence type="ECO:0000256" key="5">
    <source>
        <dbReference type="ARBA" id="ARBA00022741"/>
    </source>
</evidence>
<keyword evidence="3 10" id="KW-0813">Transport</keyword>
<reference evidence="13" key="1">
    <citation type="journal article" date="2010" name="Stand. Genomic Sci.">
        <title>Complete genome sequence of Syntrophothermus lipocalidus type strain (TGB-C1T).</title>
        <authorList>
            <consortium name="US DOE Joint Genome Institute (JGI-PGF)"/>
            <person name="Djao O."/>
            <person name="Zhang X."/>
            <person name="Lucas S."/>
            <person name="Lapidus A."/>
            <person name="Glavina Del Rio T."/>
            <person name="Nolan M."/>
            <person name="Tice H."/>
            <person name="Cheng J."/>
            <person name="Han C."/>
            <person name="Tapia R."/>
            <person name="Goodwin L."/>
            <person name="Pitluck S."/>
            <person name="Liolios K."/>
            <person name="Ivanova N."/>
            <person name="Mavromatis K."/>
            <person name="Mikhailova N."/>
            <person name="Ovchinnikova G."/>
            <person name="Pati A."/>
            <person name="Brambilla E."/>
            <person name="Chen A."/>
            <person name="Palaniappan K."/>
            <person name="Land M."/>
            <person name="Hauser L."/>
            <person name="Chang Y."/>
            <person name="Jeffries C."/>
            <person name="Rohde M."/>
            <person name="Sikorski J."/>
            <person name="Spring S."/>
            <person name="Goker M."/>
            <person name="Detter J."/>
            <person name="Woyke T."/>
            <person name="Bristow J."/>
            <person name="Eisen J."/>
            <person name="Markowitz V."/>
            <person name="Hugenholtz P."/>
            <person name="Kyrpides N."/>
            <person name="Klenk H."/>
        </authorList>
    </citation>
    <scope>NUCLEOTIDE SEQUENCE [LARGE SCALE GENOMIC DNA]</scope>
    <source>
        <strain evidence="13">DSM 12680 / TGB-C1</strain>
    </source>
</reference>
<dbReference type="STRING" id="643648.Slip_0929"/>
<dbReference type="FunFam" id="3.40.50.300:FF:000224">
    <property type="entry name" value="Energy-coupling factor transporter ATP-binding protein EcfA"/>
    <property type="match status" value="1"/>
</dbReference>
<comment type="subcellular location">
    <subcellularLocation>
        <location evidence="1 10">Cell membrane</location>
        <topology evidence="1 10">Peripheral membrane protein</topology>
    </subcellularLocation>
</comment>
<dbReference type="NCBIfam" id="TIGR01166">
    <property type="entry name" value="cbiO"/>
    <property type="match status" value="1"/>
</dbReference>
<dbReference type="PROSITE" id="PS50893">
    <property type="entry name" value="ABC_TRANSPORTER_2"/>
    <property type="match status" value="1"/>
</dbReference>
<dbReference type="InterPro" id="IPR027417">
    <property type="entry name" value="P-loop_NTPase"/>
</dbReference>
<reference evidence="12 13" key="2">
    <citation type="journal article" date="2010" name="Stand. Genomic Sci.">
        <title>Complete genome sequence of Syntrophothermus lipocalidus type strain (TGB-C1).</title>
        <authorList>
            <person name="Djao O.D."/>
            <person name="Zhang X."/>
            <person name="Lucas S."/>
            <person name="Lapidus A."/>
            <person name="Del Rio T.G."/>
            <person name="Nolan M."/>
            <person name="Tice H."/>
            <person name="Cheng J.F."/>
            <person name="Han C."/>
            <person name="Tapia R."/>
            <person name="Goodwin L."/>
            <person name="Pitluck S."/>
            <person name="Liolios K."/>
            <person name="Ivanova N."/>
            <person name="Mavromatis K."/>
            <person name="Mikhailova N."/>
            <person name="Ovchinnikova G."/>
            <person name="Pati A."/>
            <person name="Brambilla E."/>
            <person name="Chen A."/>
            <person name="Palaniappan K."/>
            <person name="Land M."/>
            <person name="Hauser L."/>
            <person name="Chang Y.J."/>
            <person name="Jeffries C.D."/>
            <person name="Rohde M."/>
            <person name="Sikorski J."/>
            <person name="Spring S."/>
            <person name="Goker M."/>
            <person name="Detter J.C."/>
            <person name="Woyke T."/>
            <person name="Bristow J."/>
            <person name="Eisen J.A."/>
            <person name="Markowitz V."/>
            <person name="Hugenholtz P."/>
            <person name="Kyrpides N.C."/>
            <person name="Klenk H.P."/>
        </authorList>
    </citation>
    <scope>NUCLEOTIDE SEQUENCE [LARGE SCALE GENOMIC DNA]</scope>
    <source>
        <strain evidence="13">DSM 12680 / TGB-C1</strain>
    </source>
</reference>
<keyword evidence="7" id="KW-1278">Translocase</keyword>
<comment type="similarity">
    <text evidence="2 10">Belongs to the ABC transporter superfamily.</text>
</comment>
<dbReference type="GO" id="GO:0043190">
    <property type="term" value="C:ATP-binding cassette (ABC) transporter complex"/>
    <property type="evidence" value="ECO:0007669"/>
    <property type="project" value="TreeGrafter"/>
</dbReference>
<evidence type="ECO:0000256" key="1">
    <source>
        <dbReference type="ARBA" id="ARBA00004202"/>
    </source>
</evidence>
<dbReference type="PANTHER" id="PTHR43553">
    <property type="entry name" value="HEAVY METAL TRANSPORTER"/>
    <property type="match status" value="1"/>
</dbReference>
<dbReference type="OrthoDB" id="9770331at2"/>
<dbReference type="SMART" id="SM00382">
    <property type="entry name" value="AAA"/>
    <property type="match status" value="1"/>
</dbReference>
<dbReference type="KEGG" id="slp:Slip_0929"/>
<gene>
    <name evidence="12" type="ordered locus">Slip_0929</name>
</gene>
<dbReference type="PANTHER" id="PTHR43553:SF24">
    <property type="entry name" value="ENERGY-COUPLING FACTOR TRANSPORTER ATP-BINDING PROTEIN ECFA1"/>
    <property type="match status" value="1"/>
</dbReference>
<dbReference type="InterPro" id="IPR050095">
    <property type="entry name" value="ECF_ABC_transporter_ATP-bd"/>
</dbReference>